<comment type="function">
    <text evidence="2 9">Catalyzes the interconversion of 2-phosphoglycerate and 3-phosphoglycerate.</text>
</comment>
<dbReference type="OrthoDB" id="9800863at2"/>
<dbReference type="GO" id="GO:0006007">
    <property type="term" value="P:glucose catabolic process"/>
    <property type="evidence" value="ECO:0007669"/>
    <property type="project" value="InterPro"/>
</dbReference>
<accession>A0A420WRF3</accession>
<feature type="binding site" evidence="9 12">
    <location>
        <position position="343"/>
    </location>
    <ligand>
        <name>substrate</name>
    </ligand>
</feature>
<protein>
    <recommendedName>
        <fullName evidence="9 10">2,3-bisphosphoglycerate-independent phosphoglycerate mutase</fullName>
        <shortName evidence="9">BPG-independent PGAM</shortName>
        <shortName evidence="9">Phosphoglyceromutase</shortName>
        <shortName evidence="9">iPGM</shortName>
        <ecNumber evidence="9 10">5.4.2.12</ecNumber>
    </recommendedName>
</protein>
<keyword evidence="5 9" id="KW-0479">Metal-binding</keyword>
<gene>
    <name evidence="9" type="primary">gpmI</name>
    <name evidence="16" type="ORF">BCL74_1253</name>
</gene>
<evidence type="ECO:0000256" key="1">
    <source>
        <dbReference type="ARBA" id="ARBA00000370"/>
    </source>
</evidence>
<feature type="binding site" evidence="9 13">
    <location>
        <position position="26"/>
    </location>
    <ligand>
        <name>Mn(2+)</name>
        <dbReference type="ChEBI" id="CHEBI:29035"/>
        <label>2</label>
    </ligand>
</feature>
<comment type="caution">
    <text evidence="16">The sequence shown here is derived from an EMBL/GenBank/DDBJ whole genome shotgun (WGS) entry which is preliminary data.</text>
</comment>
<dbReference type="InterPro" id="IPR011258">
    <property type="entry name" value="BPG-indep_PGM_N"/>
</dbReference>
<feature type="active site" description="Phosphoserine intermediate" evidence="9 11">
    <location>
        <position position="76"/>
    </location>
</feature>
<dbReference type="PANTHER" id="PTHR31637">
    <property type="entry name" value="2,3-BISPHOSPHOGLYCERATE-INDEPENDENT PHOSPHOGLYCERATE MUTASE"/>
    <property type="match status" value="1"/>
</dbReference>
<feature type="binding site" evidence="9 13">
    <location>
        <position position="451"/>
    </location>
    <ligand>
        <name>Mn(2+)</name>
        <dbReference type="ChEBI" id="CHEBI:29035"/>
        <label>2</label>
    </ligand>
</feature>
<dbReference type="GO" id="GO:0005829">
    <property type="term" value="C:cytosol"/>
    <property type="evidence" value="ECO:0007669"/>
    <property type="project" value="TreeGrafter"/>
</dbReference>
<dbReference type="Pfam" id="PF01676">
    <property type="entry name" value="Metalloenzyme"/>
    <property type="match status" value="1"/>
</dbReference>
<evidence type="ECO:0000256" key="3">
    <source>
        <dbReference type="ARBA" id="ARBA00004798"/>
    </source>
</evidence>
<feature type="binding site" evidence="9 13">
    <location>
        <position position="76"/>
    </location>
    <ligand>
        <name>Mn(2+)</name>
        <dbReference type="ChEBI" id="CHEBI:29035"/>
        <label>2</label>
    </ligand>
</feature>
<dbReference type="SUPFAM" id="SSF53649">
    <property type="entry name" value="Alkaline phosphatase-like"/>
    <property type="match status" value="1"/>
</dbReference>
<comment type="cofactor">
    <cofactor evidence="9">
        <name>Mn(2+)</name>
        <dbReference type="ChEBI" id="CHEBI:29035"/>
    </cofactor>
    <text evidence="9">Binds 2 manganese ions per subunit.</text>
</comment>
<dbReference type="NCBIfam" id="TIGR01307">
    <property type="entry name" value="pgm_bpd_ind"/>
    <property type="match status" value="1"/>
</dbReference>
<evidence type="ECO:0000256" key="5">
    <source>
        <dbReference type="ARBA" id="ARBA00022723"/>
    </source>
</evidence>
<dbReference type="Proteomes" id="UP000277424">
    <property type="component" value="Unassembled WGS sequence"/>
</dbReference>
<reference evidence="16 17" key="1">
    <citation type="submission" date="2018-10" db="EMBL/GenBank/DDBJ databases">
        <title>Comparative analysis of microorganisms from saline springs in Andes Mountain Range, Colombia.</title>
        <authorList>
            <person name="Rubin E."/>
        </authorList>
    </citation>
    <scope>NUCLEOTIDE SEQUENCE [LARGE SCALE GENOMIC DNA]</scope>
    <source>
        <strain evidence="16 17">USBA 36</strain>
    </source>
</reference>
<evidence type="ECO:0000256" key="7">
    <source>
        <dbReference type="ARBA" id="ARBA00023211"/>
    </source>
</evidence>
<evidence type="ECO:0000256" key="9">
    <source>
        <dbReference type="HAMAP-Rule" id="MF_01038"/>
    </source>
</evidence>
<dbReference type="InterPro" id="IPR006124">
    <property type="entry name" value="Metalloenzyme"/>
</dbReference>
<dbReference type="GO" id="GO:0030145">
    <property type="term" value="F:manganese ion binding"/>
    <property type="evidence" value="ECO:0007669"/>
    <property type="project" value="UniProtKB-UniRule"/>
</dbReference>
<evidence type="ECO:0000256" key="8">
    <source>
        <dbReference type="ARBA" id="ARBA00023235"/>
    </source>
</evidence>
<feature type="binding site" evidence="9 13">
    <location>
        <position position="470"/>
    </location>
    <ligand>
        <name>Mn(2+)</name>
        <dbReference type="ChEBI" id="CHEBI:29035"/>
        <label>1</label>
    </ligand>
</feature>
<dbReference type="PIRSF" id="PIRSF001492">
    <property type="entry name" value="IPGAM"/>
    <property type="match status" value="1"/>
</dbReference>
<dbReference type="InterPro" id="IPR017850">
    <property type="entry name" value="Alkaline_phosphatase_core_sf"/>
</dbReference>
<dbReference type="FunFam" id="3.40.1450.10:FF:000002">
    <property type="entry name" value="2,3-bisphosphoglycerate-independent phosphoglycerate mutase"/>
    <property type="match status" value="1"/>
</dbReference>
<dbReference type="UniPathway" id="UPA00109">
    <property type="reaction ID" value="UER00186"/>
</dbReference>
<dbReference type="EMBL" id="RBIG01000001">
    <property type="protein sequence ID" value="RKQ73465.1"/>
    <property type="molecule type" value="Genomic_DNA"/>
</dbReference>
<keyword evidence="8 9" id="KW-0413">Isomerase</keyword>
<comment type="catalytic activity">
    <reaction evidence="1 9">
        <text>(2R)-2-phosphoglycerate = (2R)-3-phosphoglycerate</text>
        <dbReference type="Rhea" id="RHEA:15901"/>
        <dbReference type="ChEBI" id="CHEBI:58272"/>
        <dbReference type="ChEBI" id="CHEBI:58289"/>
        <dbReference type="EC" id="5.4.2.12"/>
    </reaction>
</comment>
<feature type="binding site" evidence="9 13">
    <location>
        <position position="414"/>
    </location>
    <ligand>
        <name>Mn(2+)</name>
        <dbReference type="ChEBI" id="CHEBI:29035"/>
        <label>1</label>
    </ligand>
</feature>
<dbReference type="PANTHER" id="PTHR31637:SF0">
    <property type="entry name" value="2,3-BISPHOSPHOGLYCERATE-INDEPENDENT PHOSPHOGLYCERATE MUTASE"/>
    <property type="match status" value="1"/>
</dbReference>
<dbReference type="Gene3D" id="3.40.1450.10">
    <property type="entry name" value="BPG-independent phosphoglycerate mutase, domain B"/>
    <property type="match status" value="1"/>
</dbReference>
<dbReference type="Pfam" id="PF06415">
    <property type="entry name" value="iPGM_N"/>
    <property type="match status" value="1"/>
</dbReference>
<feature type="binding site" evidence="9 12">
    <location>
        <begin position="267"/>
        <end position="270"/>
    </location>
    <ligand>
        <name>substrate</name>
    </ligand>
</feature>
<evidence type="ECO:0000259" key="15">
    <source>
        <dbReference type="Pfam" id="PF06415"/>
    </source>
</evidence>
<dbReference type="InterPro" id="IPR036646">
    <property type="entry name" value="PGAM_B_sf"/>
</dbReference>
<dbReference type="GO" id="GO:0006096">
    <property type="term" value="P:glycolytic process"/>
    <property type="evidence" value="ECO:0007669"/>
    <property type="project" value="UniProtKB-UniRule"/>
</dbReference>
<dbReference type="Gene3D" id="3.40.720.10">
    <property type="entry name" value="Alkaline Phosphatase, subunit A"/>
    <property type="match status" value="1"/>
</dbReference>
<dbReference type="SUPFAM" id="SSF64158">
    <property type="entry name" value="2,3-Bisphosphoglycerate-independent phosphoglycerate mutase, substrate-binding domain"/>
    <property type="match status" value="1"/>
</dbReference>
<keyword evidence="6 9" id="KW-0324">Glycolysis</keyword>
<dbReference type="HAMAP" id="MF_01038">
    <property type="entry name" value="GpmI"/>
    <property type="match status" value="1"/>
</dbReference>
<dbReference type="GO" id="GO:0004619">
    <property type="term" value="F:phosphoglycerate mutase activity"/>
    <property type="evidence" value="ECO:0007669"/>
    <property type="project" value="UniProtKB-UniRule"/>
</dbReference>
<dbReference type="EC" id="5.4.2.12" evidence="9 10"/>
<evidence type="ECO:0000256" key="6">
    <source>
        <dbReference type="ARBA" id="ARBA00023152"/>
    </source>
</evidence>
<feature type="domain" description="BPG-independent PGAM N-terminal" evidence="15">
    <location>
        <begin position="96"/>
        <end position="304"/>
    </location>
</feature>
<feature type="domain" description="Metalloenzyme" evidence="14">
    <location>
        <begin position="19"/>
        <end position="508"/>
    </location>
</feature>
<name>A0A420WRF3_9PROT</name>
<comment type="similarity">
    <text evidence="4 9">Belongs to the BPG-independent phosphoglycerate mutase family.</text>
</comment>
<evidence type="ECO:0000256" key="12">
    <source>
        <dbReference type="PIRSR" id="PIRSR001492-2"/>
    </source>
</evidence>
<feature type="binding site" evidence="9 12">
    <location>
        <position position="196"/>
    </location>
    <ligand>
        <name>substrate</name>
    </ligand>
</feature>
<evidence type="ECO:0000256" key="11">
    <source>
        <dbReference type="PIRSR" id="PIRSR001492-1"/>
    </source>
</evidence>
<dbReference type="RefSeq" id="WP_121218367.1">
    <property type="nucleotide sequence ID" value="NZ_RBIG01000001.1"/>
</dbReference>
<evidence type="ECO:0000313" key="17">
    <source>
        <dbReference type="Proteomes" id="UP000277424"/>
    </source>
</evidence>
<evidence type="ECO:0000256" key="10">
    <source>
        <dbReference type="NCBIfam" id="TIGR01307"/>
    </source>
</evidence>
<evidence type="ECO:0000256" key="4">
    <source>
        <dbReference type="ARBA" id="ARBA00008819"/>
    </source>
</evidence>
<feature type="binding site" evidence="9 13">
    <location>
        <position position="410"/>
    </location>
    <ligand>
        <name>Mn(2+)</name>
        <dbReference type="ChEBI" id="CHEBI:29035"/>
        <label>1</label>
    </ligand>
</feature>
<dbReference type="InterPro" id="IPR005995">
    <property type="entry name" value="Pgm_bpd_ind"/>
</dbReference>
<comment type="pathway">
    <text evidence="3 9">Carbohydrate degradation; glycolysis; pyruvate from D-glyceraldehyde 3-phosphate: step 3/5.</text>
</comment>
<feature type="binding site" evidence="9 12">
    <location>
        <position position="202"/>
    </location>
    <ligand>
        <name>substrate</name>
    </ligand>
</feature>
<proteinExistence type="inferred from homology"/>
<organism evidence="16 17">
    <name type="scientific">Oceanibaculum indicum</name>
    <dbReference type="NCBI Taxonomy" id="526216"/>
    <lineage>
        <taxon>Bacteria</taxon>
        <taxon>Pseudomonadati</taxon>
        <taxon>Pseudomonadota</taxon>
        <taxon>Alphaproteobacteria</taxon>
        <taxon>Rhodospirillales</taxon>
        <taxon>Oceanibaculaceae</taxon>
        <taxon>Oceanibaculum</taxon>
    </lineage>
</organism>
<feature type="binding site" evidence="9 12">
    <location>
        <position position="137"/>
    </location>
    <ligand>
        <name>substrate</name>
    </ligand>
</feature>
<feature type="binding site" evidence="9 13">
    <location>
        <position position="452"/>
    </location>
    <ligand>
        <name>Mn(2+)</name>
        <dbReference type="ChEBI" id="CHEBI:29035"/>
        <label>2</label>
    </ligand>
</feature>
<evidence type="ECO:0000256" key="2">
    <source>
        <dbReference type="ARBA" id="ARBA00002315"/>
    </source>
</evidence>
<evidence type="ECO:0000313" key="16">
    <source>
        <dbReference type="EMBL" id="RKQ73465.1"/>
    </source>
</evidence>
<sequence length="539" mass="57284">MNDMTHSPDSRRLPKPRGPVVLCILDGWGYREESENNGILLANTPVWDRLMATCPRSLLNASELHVGLPAGQMGNSEVGHMNLGAGRKVMQELPRIDQAIADGSLAKNPELAKFITALKQSGGACHLMGLVSPGGVHSHQDHMVALTKLLAAEGVAVKIHAFLDGRDTPPKSALSYMEKFLADLGDAVTIATVSGRFFAMDRDKRWDRVEQAYEVTVDGKGNAAENALAAIKAAYERDETDEFVAPTSIAGYAGMRDGDGVLMANFRADRARELLTALLDPAFDGFPRARVPQLGAVLGMVEYSSALAKFMPCLFAPGTLENVLGAVVSDAGLRQLRIAETEKYAHVTFFLNGGVETEFPGESRILVPSPKVKTYDLQPEMSAPELTDKLVAAIGSGDFDLIVVNYANGDMVGHTGNLQAAIKAAQTVDASLGRLETAIQQAGGVMLVTADHGNIEMMQDPDTHEAHTAHTLNLVPAILVNGPKEAVGLKDGILADVAPTLLQLLGLPQPEEMTGRSLLTLTASSKGAAQAEAEARATA</sequence>
<feature type="binding site" evidence="9 12">
    <location>
        <begin position="166"/>
        <end position="167"/>
    </location>
    <ligand>
        <name>substrate</name>
    </ligand>
</feature>
<evidence type="ECO:0000256" key="13">
    <source>
        <dbReference type="PIRSR" id="PIRSR001492-3"/>
    </source>
</evidence>
<comment type="subunit">
    <text evidence="9">Monomer.</text>
</comment>
<keyword evidence="7 9" id="KW-0464">Manganese</keyword>
<dbReference type="CDD" id="cd16010">
    <property type="entry name" value="iPGM"/>
    <property type="match status" value="1"/>
</dbReference>
<evidence type="ECO:0000259" key="14">
    <source>
        <dbReference type="Pfam" id="PF01676"/>
    </source>
</evidence>
<dbReference type="AlphaFoldDB" id="A0A420WRF3"/>